<name>A0A023BAH6_GRENI</name>
<evidence type="ECO:0000256" key="1">
    <source>
        <dbReference type="SAM" id="MobiDB-lite"/>
    </source>
</evidence>
<proteinExistence type="predicted"/>
<gene>
    <name evidence="2" type="ORF">GNI_039760</name>
</gene>
<dbReference type="EMBL" id="AFNH02000305">
    <property type="protein sequence ID" value="EZG78216.1"/>
    <property type="molecule type" value="Genomic_DNA"/>
</dbReference>
<feature type="region of interest" description="Disordered" evidence="1">
    <location>
        <begin position="113"/>
        <end position="140"/>
    </location>
</feature>
<dbReference type="RefSeq" id="XP_011129405.1">
    <property type="nucleotide sequence ID" value="XM_011131103.1"/>
</dbReference>
<evidence type="ECO:0000313" key="2">
    <source>
        <dbReference type="EMBL" id="EZG78216.1"/>
    </source>
</evidence>
<dbReference type="GeneID" id="22911527"/>
<reference evidence="2" key="1">
    <citation type="submission" date="2013-12" db="EMBL/GenBank/DDBJ databases">
        <authorList>
            <person name="Omoto C.K."/>
            <person name="Sibley D."/>
            <person name="Venepally P."/>
            <person name="Hadjithomas M."/>
            <person name="Karamycheva S."/>
            <person name="Brunk B."/>
            <person name="Roos D."/>
            <person name="Caler E."/>
            <person name="Lorenzi H."/>
        </authorList>
    </citation>
    <scope>NUCLEOTIDE SEQUENCE</scope>
</reference>
<comment type="caution">
    <text evidence="2">The sequence shown here is derived from an EMBL/GenBank/DDBJ whole genome shotgun (WGS) entry which is preliminary data.</text>
</comment>
<organism evidence="2 3">
    <name type="scientific">Gregarina niphandrodes</name>
    <name type="common">Septate eugregarine</name>
    <dbReference type="NCBI Taxonomy" id="110365"/>
    <lineage>
        <taxon>Eukaryota</taxon>
        <taxon>Sar</taxon>
        <taxon>Alveolata</taxon>
        <taxon>Apicomplexa</taxon>
        <taxon>Conoidasida</taxon>
        <taxon>Gregarinasina</taxon>
        <taxon>Eugregarinorida</taxon>
        <taxon>Gregarinidae</taxon>
        <taxon>Gregarina</taxon>
    </lineage>
</organism>
<dbReference type="VEuPathDB" id="CryptoDB:GNI_039760"/>
<accession>A0A023BAH6</accession>
<dbReference type="Proteomes" id="UP000019763">
    <property type="component" value="Unassembled WGS sequence"/>
</dbReference>
<sequence length="492" mass="54905">MKTAERGLTYVLVDLQWKILPKSFKVEALNHLTALAAADIEGAEDDLYQTVLLLLSSDELPLHPVLFAKFMDACKERQHPHDMIPLLACCLSSASQQTDDVIQELTRRLQVSSGLEVSSDHEEGSVHEDRSGLDDRSGQPGLSPSLLSALLYGVYRVGLKAMFTRFGVRWHEGFLPLWPHQWISKPVEDYYKDDRPCPWDLTQLGVCTFDRLDDFLAFPNSDRPEGGLNVGGLEDRVIKLVTGGLEPLNLWLRAVATLCRASNEALYQFRFRDVLSRLHVSTAQNELLDLAIASGYVSAREIQACAQQLLDEGGTDLTTALTAAEVLLLAGTMAPQTGNSKIKDLVTRKITSGPKLSDVRMVAMIMYLSRMVPAGGRLQDQHSLSTGGLTDKAVGEVCGKLWKSIYRRKGEVRTGTTLFSIVLAWIMRVWSMSLEVPAVSLVEFFDLWKDPVDHGNWSRELEDFWQRLPTSTLRELPLVRQAYDSFARKSGA</sequence>
<dbReference type="AlphaFoldDB" id="A0A023BAH6"/>
<protein>
    <submittedName>
        <fullName evidence="2">Uncharacterized protein</fullName>
    </submittedName>
</protein>
<feature type="compositionally biased region" description="Basic and acidic residues" evidence="1">
    <location>
        <begin position="118"/>
        <end position="137"/>
    </location>
</feature>
<keyword evidence="3" id="KW-1185">Reference proteome</keyword>
<evidence type="ECO:0000313" key="3">
    <source>
        <dbReference type="Proteomes" id="UP000019763"/>
    </source>
</evidence>